<protein>
    <submittedName>
        <fullName evidence="8">Aldo/keto reductase</fullName>
    </submittedName>
</protein>
<feature type="active site" description="Proton donor" evidence="4">
    <location>
        <position position="47"/>
    </location>
</feature>
<feature type="binding site" evidence="5">
    <location>
        <position position="105"/>
    </location>
    <ligand>
        <name>substrate</name>
    </ligand>
</feature>
<evidence type="ECO:0000256" key="5">
    <source>
        <dbReference type="PIRSR" id="PIRSR000097-2"/>
    </source>
</evidence>
<dbReference type="SUPFAM" id="SSF51430">
    <property type="entry name" value="NAD(P)-linked oxidoreductase"/>
    <property type="match status" value="1"/>
</dbReference>
<dbReference type="InterPro" id="IPR023210">
    <property type="entry name" value="NADP_OxRdtase_dom"/>
</dbReference>
<dbReference type="InterPro" id="IPR020471">
    <property type="entry name" value="AKR"/>
</dbReference>
<dbReference type="Gene3D" id="3.20.20.100">
    <property type="entry name" value="NADP-dependent oxidoreductase domain"/>
    <property type="match status" value="1"/>
</dbReference>
<dbReference type="FunFam" id="3.20.20.100:FF:000015">
    <property type="entry name" value="Oxidoreductase, aldo/keto reductase family"/>
    <property type="match status" value="1"/>
</dbReference>
<dbReference type="InterPro" id="IPR036812">
    <property type="entry name" value="NAD(P)_OxRdtase_dom_sf"/>
</dbReference>
<dbReference type="Pfam" id="PF00248">
    <property type="entry name" value="Aldo_ket_red"/>
    <property type="match status" value="1"/>
</dbReference>
<dbReference type="AlphaFoldDB" id="A0A7V3YMZ5"/>
<gene>
    <name evidence="8" type="ORF">ENU96_08140</name>
</gene>
<dbReference type="PRINTS" id="PR00069">
    <property type="entry name" value="ALDKETRDTASE"/>
</dbReference>
<feature type="site" description="Lowers pKa of active site Tyr" evidence="6">
    <location>
        <position position="72"/>
    </location>
</feature>
<evidence type="ECO:0000256" key="4">
    <source>
        <dbReference type="PIRSR" id="PIRSR000097-1"/>
    </source>
</evidence>
<dbReference type="PANTHER" id="PTHR43827">
    <property type="entry name" value="2,5-DIKETO-D-GLUCONIC ACID REDUCTASE"/>
    <property type="match status" value="1"/>
</dbReference>
<dbReference type="PROSITE" id="PS00798">
    <property type="entry name" value="ALDOKETO_REDUCTASE_1"/>
    <property type="match status" value="1"/>
</dbReference>
<dbReference type="EMBL" id="DTEN01000326">
    <property type="protein sequence ID" value="HGI75629.1"/>
    <property type="molecule type" value="Genomic_DNA"/>
</dbReference>
<evidence type="ECO:0000256" key="3">
    <source>
        <dbReference type="ARBA" id="ARBA00023002"/>
    </source>
</evidence>
<comment type="caution">
    <text evidence="8">The sequence shown here is derived from an EMBL/GenBank/DDBJ whole genome shotgun (WGS) entry which is preliminary data.</text>
</comment>
<accession>A0A7V3YMZ5</accession>
<evidence type="ECO:0000256" key="2">
    <source>
        <dbReference type="ARBA" id="ARBA00022857"/>
    </source>
</evidence>
<dbReference type="CDD" id="cd19140">
    <property type="entry name" value="AKR_AKR3F3"/>
    <property type="match status" value="1"/>
</dbReference>
<dbReference type="PANTHER" id="PTHR43827:SF3">
    <property type="entry name" value="NADP-DEPENDENT OXIDOREDUCTASE DOMAIN-CONTAINING PROTEIN"/>
    <property type="match status" value="1"/>
</dbReference>
<sequence length="266" mass="30683">MQYIELHGAKVPVIGLGTWDLRGDEGYRAVLSALSLGYRHIDTAEFYDNEREVGRAIRDSGVPREDIFLTTKVWYTHLHFQDLVHSCEESLRKLGTDYVDLYLIHWPSEAVPLEESLRAMEKLHKEGKVRFIGVSNFDVALLEKARTLTTLPILTDQVEYHPYLSQKPLLEYCQKHRIILTAYSPLARGRLFGDPLLQDIARKYGKTVSQVVLRWLVEQDMVVAIPKAKDVKHQQENLEIFDFSLTQEEHEAIARLDRGEKVASRL</sequence>
<dbReference type="PIRSF" id="PIRSF000097">
    <property type="entry name" value="AKR"/>
    <property type="match status" value="1"/>
</dbReference>
<organism evidence="8">
    <name type="scientific">Candidatus Caldatribacterium californiense</name>
    <dbReference type="NCBI Taxonomy" id="1454726"/>
    <lineage>
        <taxon>Bacteria</taxon>
        <taxon>Pseudomonadati</taxon>
        <taxon>Atribacterota</taxon>
        <taxon>Atribacteria</taxon>
        <taxon>Atribacterales</taxon>
        <taxon>Candidatus Caldatribacteriaceae</taxon>
        <taxon>Candidatus Caldatribacterium</taxon>
    </lineage>
</organism>
<feature type="domain" description="NADP-dependent oxidoreductase" evidence="7">
    <location>
        <begin position="14"/>
        <end position="257"/>
    </location>
</feature>
<evidence type="ECO:0000259" key="7">
    <source>
        <dbReference type="Pfam" id="PF00248"/>
    </source>
</evidence>
<evidence type="ECO:0000256" key="1">
    <source>
        <dbReference type="ARBA" id="ARBA00007905"/>
    </source>
</evidence>
<name>A0A7V3YMZ5_9BACT</name>
<keyword evidence="2" id="KW-0521">NADP</keyword>
<dbReference type="GO" id="GO:1990002">
    <property type="term" value="F:methylglyoxal reductase (NADPH) (acetol producing) activity"/>
    <property type="evidence" value="ECO:0007669"/>
    <property type="project" value="TreeGrafter"/>
</dbReference>
<comment type="similarity">
    <text evidence="1">Belongs to the aldo/keto reductase family.</text>
</comment>
<evidence type="ECO:0000313" key="8">
    <source>
        <dbReference type="EMBL" id="HGI75629.1"/>
    </source>
</evidence>
<proteinExistence type="inferred from homology"/>
<reference evidence="8" key="1">
    <citation type="journal article" date="2020" name="mSystems">
        <title>Genome- and Community-Level Interaction Insights into Carbon Utilization and Element Cycling Functions of Hydrothermarchaeota in Hydrothermal Sediment.</title>
        <authorList>
            <person name="Zhou Z."/>
            <person name="Liu Y."/>
            <person name="Xu W."/>
            <person name="Pan J."/>
            <person name="Luo Z.H."/>
            <person name="Li M."/>
        </authorList>
    </citation>
    <scope>NUCLEOTIDE SEQUENCE [LARGE SCALE GENOMIC DNA]</scope>
    <source>
        <strain evidence="8">SpSt-716</strain>
    </source>
</reference>
<dbReference type="GO" id="GO:0051596">
    <property type="term" value="P:methylglyoxal catabolic process"/>
    <property type="evidence" value="ECO:0007669"/>
    <property type="project" value="TreeGrafter"/>
</dbReference>
<keyword evidence="3" id="KW-0560">Oxidoreductase</keyword>
<evidence type="ECO:0000256" key="6">
    <source>
        <dbReference type="PIRSR" id="PIRSR000097-3"/>
    </source>
</evidence>
<dbReference type="InterPro" id="IPR018170">
    <property type="entry name" value="Aldo/ket_reductase_CS"/>
</dbReference>
<dbReference type="PROSITE" id="PS00062">
    <property type="entry name" value="ALDOKETO_REDUCTASE_2"/>
    <property type="match status" value="1"/>
</dbReference>